<feature type="non-terminal residue" evidence="2">
    <location>
        <position position="99"/>
    </location>
</feature>
<evidence type="ECO:0000313" key="3">
    <source>
        <dbReference type="Proteomes" id="UP000235861"/>
    </source>
</evidence>
<evidence type="ECO:0000259" key="1">
    <source>
        <dbReference type="Pfam" id="PF02563"/>
    </source>
</evidence>
<dbReference type="Proteomes" id="UP000235861">
    <property type="component" value="Unassembled WGS sequence"/>
</dbReference>
<proteinExistence type="predicted"/>
<sequence>MQPAHALAVTQEAAPVRKVVSDTQTRDPVFGNWLFRGEFARESFSGFNPDYRIAIGDKLQVQLWGGVEFDQSLLVDHQGNIFLPKVGPVKVAGVRNEQL</sequence>
<feature type="domain" description="Polysaccharide export protein N-terminal" evidence="1">
    <location>
        <begin position="48"/>
        <end position="99"/>
    </location>
</feature>
<keyword evidence="3" id="KW-1185">Reference proteome</keyword>
<dbReference type="Pfam" id="PF02563">
    <property type="entry name" value="Poly_export"/>
    <property type="match status" value="1"/>
</dbReference>
<gene>
    <name evidence="2" type="ORF">CUC53_18520</name>
</gene>
<dbReference type="InterPro" id="IPR003715">
    <property type="entry name" value="Poly_export_N"/>
</dbReference>
<reference evidence="2 3" key="1">
    <citation type="submission" date="2017-11" db="EMBL/GenBank/DDBJ databases">
        <title>Draft genome sequence of environmental isolate Aeromonas cavernicola sp. nov. MDC 2508.</title>
        <authorList>
            <person name="Colston S.M."/>
            <person name="Navarro A."/>
            <person name="Martinez-Murcia A.J."/>
            <person name="Graf J."/>
        </authorList>
    </citation>
    <scope>NUCLEOTIDE SEQUENCE [LARGE SCALE GENOMIC DNA]</scope>
    <source>
        <strain evidence="2 3">MDC 2508</strain>
    </source>
</reference>
<accession>A0A2H9TZX0</accession>
<protein>
    <submittedName>
        <fullName evidence="2">Polysialic acid transporter</fullName>
    </submittedName>
</protein>
<dbReference type="AlphaFoldDB" id="A0A2H9TZX0"/>
<name>A0A2H9TZX0_9GAMM</name>
<organism evidence="2 3">
    <name type="scientific">Aeromonas cavernicola</name>
    <dbReference type="NCBI Taxonomy" id="1006623"/>
    <lineage>
        <taxon>Bacteria</taxon>
        <taxon>Pseudomonadati</taxon>
        <taxon>Pseudomonadota</taxon>
        <taxon>Gammaproteobacteria</taxon>
        <taxon>Aeromonadales</taxon>
        <taxon>Aeromonadaceae</taxon>
        <taxon>Aeromonas</taxon>
    </lineage>
</organism>
<comment type="caution">
    <text evidence="2">The sequence shown here is derived from an EMBL/GenBank/DDBJ whole genome shotgun (WGS) entry which is preliminary data.</text>
</comment>
<evidence type="ECO:0000313" key="2">
    <source>
        <dbReference type="EMBL" id="PJG57345.1"/>
    </source>
</evidence>
<dbReference type="EMBL" id="PGGC01000276">
    <property type="protein sequence ID" value="PJG57345.1"/>
    <property type="molecule type" value="Genomic_DNA"/>
</dbReference>